<feature type="region of interest" description="Disordered" evidence="1">
    <location>
        <begin position="1"/>
        <end position="53"/>
    </location>
</feature>
<proteinExistence type="predicted"/>
<evidence type="ECO:0000313" key="3">
    <source>
        <dbReference type="Proteomes" id="UP000030640"/>
    </source>
</evidence>
<sequence>KELHANIEQKEHSLFHKNSNKVNILNPKKRKKTRRSNRLNQSFKGEQKAHAYE</sequence>
<accession>W6ZXE4</accession>
<organism evidence="2 3">
    <name type="scientific">Plasmodium inui San Antonio 1</name>
    <dbReference type="NCBI Taxonomy" id="1237626"/>
    <lineage>
        <taxon>Eukaryota</taxon>
        <taxon>Sar</taxon>
        <taxon>Alveolata</taxon>
        <taxon>Apicomplexa</taxon>
        <taxon>Aconoidasida</taxon>
        <taxon>Haemosporida</taxon>
        <taxon>Plasmodiidae</taxon>
        <taxon>Plasmodium</taxon>
        <taxon>Plasmodium (Plasmodium)</taxon>
    </lineage>
</organism>
<keyword evidence="3" id="KW-1185">Reference proteome</keyword>
<dbReference type="EMBL" id="KI965595">
    <property type="protein sequence ID" value="EUD63930.1"/>
    <property type="molecule type" value="Genomic_DNA"/>
</dbReference>
<feature type="non-terminal residue" evidence="2">
    <location>
        <position position="1"/>
    </location>
</feature>
<feature type="compositionally biased region" description="Basic and acidic residues" evidence="1">
    <location>
        <begin position="1"/>
        <end position="14"/>
    </location>
</feature>
<dbReference type="AlphaFoldDB" id="W6ZXE4"/>
<reference evidence="2 3" key="1">
    <citation type="submission" date="2013-02" db="EMBL/GenBank/DDBJ databases">
        <title>The Genome Sequence of Plasmodium inui San Antonio 1.</title>
        <authorList>
            <consortium name="The Broad Institute Genome Sequencing Platform"/>
            <consortium name="The Broad Institute Genome Sequencing Center for Infectious Disease"/>
            <person name="Neafsey D."/>
            <person name="Cheeseman I."/>
            <person name="Volkman S."/>
            <person name="Adams J."/>
            <person name="Walker B."/>
            <person name="Young S.K."/>
            <person name="Zeng Q."/>
            <person name="Gargeya S."/>
            <person name="Fitzgerald M."/>
            <person name="Haas B."/>
            <person name="Abouelleil A."/>
            <person name="Alvarado L."/>
            <person name="Arachchi H.M."/>
            <person name="Berlin A.M."/>
            <person name="Chapman S.B."/>
            <person name="Dewar J."/>
            <person name="Goldberg J."/>
            <person name="Griggs A."/>
            <person name="Gujja S."/>
            <person name="Hansen M."/>
            <person name="Howarth C."/>
            <person name="Imamovic A."/>
            <person name="Larimer J."/>
            <person name="McCowan C."/>
            <person name="Murphy C."/>
            <person name="Neiman D."/>
            <person name="Pearson M."/>
            <person name="Priest M."/>
            <person name="Roberts A."/>
            <person name="Saif S."/>
            <person name="Shea T."/>
            <person name="Sisk P."/>
            <person name="Sykes S."/>
            <person name="Wortman J."/>
            <person name="Nusbaum C."/>
            <person name="Birren B."/>
        </authorList>
    </citation>
    <scope>NUCLEOTIDE SEQUENCE [LARGE SCALE GENOMIC DNA]</scope>
    <source>
        <strain evidence="2 3">San Antonio 1</strain>
    </source>
</reference>
<protein>
    <submittedName>
        <fullName evidence="2">Uncharacterized protein</fullName>
    </submittedName>
</protein>
<dbReference type="VEuPathDB" id="PlasmoDB:C922_05686"/>
<evidence type="ECO:0000256" key="1">
    <source>
        <dbReference type="SAM" id="MobiDB-lite"/>
    </source>
</evidence>
<dbReference type="GeneID" id="20040960"/>
<dbReference type="Proteomes" id="UP000030640">
    <property type="component" value="Unassembled WGS sequence"/>
</dbReference>
<gene>
    <name evidence="2" type="ORF">C922_05686</name>
</gene>
<dbReference type="RefSeq" id="XP_008819479.1">
    <property type="nucleotide sequence ID" value="XM_008821257.1"/>
</dbReference>
<evidence type="ECO:0000313" key="2">
    <source>
        <dbReference type="EMBL" id="EUD63930.1"/>
    </source>
</evidence>
<feature type="compositionally biased region" description="Basic residues" evidence="1">
    <location>
        <begin position="27"/>
        <end position="37"/>
    </location>
</feature>
<name>W6ZXE4_9APIC</name>